<feature type="compositionally biased region" description="Polar residues" evidence="7">
    <location>
        <begin position="339"/>
        <end position="354"/>
    </location>
</feature>
<evidence type="ECO:0000256" key="2">
    <source>
        <dbReference type="ARBA" id="ARBA00008289"/>
    </source>
</evidence>
<evidence type="ECO:0000259" key="9">
    <source>
        <dbReference type="PROSITE" id="PS50888"/>
    </source>
</evidence>
<evidence type="ECO:0000256" key="4">
    <source>
        <dbReference type="ARBA" id="ARBA00023125"/>
    </source>
</evidence>
<evidence type="ECO:0000256" key="8">
    <source>
        <dbReference type="SAM" id="SignalP"/>
    </source>
</evidence>
<dbReference type="GO" id="GO:0000981">
    <property type="term" value="F:DNA-binding transcription factor activity, RNA polymerase II-specific"/>
    <property type="evidence" value="ECO:0007669"/>
    <property type="project" value="TreeGrafter"/>
</dbReference>
<keyword evidence="3" id="KW-0805">Transcription regulation</keyword>
<evidence type="ECO:0000256" key="5">
    <source>
        <dbReference type="ARBA" id="ARBA00023163"/>
    </source>
</evidence>
<dbReference type="GO" id="GO:0046983">
    <property type="term" value="F:protein dimerization activity"/>
    <property type="evidence" value="ECO:0007669"/>
    <property type="project" value="InterPro"/>
</dbReference>
<keyword evidence="4 10" id="KW-0238">DNA-binding</keyword>
<dbReference type="GO" id="GO:0000978">
    <property type="term" value="F:RNA polymerase II cis-regulatory region sequence-specific DNA binding"/>
    <property type="evidence" value="ECO:0007669"/>
    <property type="project" value="TreeGrafter"/>
</dbReference>
<feature type="signal peptide" evidence="8">
    <location>
        <begin position="1"/>
        <end position="19"/>
    </location>
</feature>
<dbReference type="Gene3D" id="4.10.280.10">
    <property type="entry name" value="Helix-loop-helix DNA-binding domain"/>
    <property type="match status" value="1"/>
</dbReference>
<evidence type="ECO:0000256" key="7">
    <source>
        <dbReference type="SAM" id="MobiDB-lite"/>
    </source>
</evidence>
<dbReference type="Proteomes" id="UP000053660">
    <property type="component" value="Unassembled WGS sequence"/>
</dbReference>
<name>A0A0B1TPJ0_OESDE</name>
<feature type="region of interest" description="Disordered" evidence="7">
    <location>
        <begin position="316"/>
        <end position="370"/>
    </location>
</feature>
<organism evidence="10 11">
    <name type="scientific">Oesophagostomum dentatum</name>
    <name type="common">Nodular worm</name>
    <dbReference type="NCBI Taxonomy" id="61180"/>
    <lineage>
        <taxon>Eukaryota</taxon>
        <taxon>Metazoa</taxon>
        <taxon>Ecdysozoa</taxon>
        <taxon>Nematoda</taxon>
        <taxon>Chromadorea</taxon>
        <taxon>Rhabditida</taxon>
        <taxon>Rhabditina</taxon>
        <taxon>Rhabditomorpha</taxon>
        <taxon>Strongyloidea</taxon>
        <taxon>Strongylidae</taxon>
        <taxon>Oesophagostomum</taxon>
    </lineage>
</organism>
<proteinExistence type="inferred from homology"/>
<dbReference type="PANTHER" id="PTHR45776">
    <property type="entry name" value="MIP04163P"/>
    <property type="match status" value="1"/>
</dbReference>
<feature type="chain" id="PRO_5002083426" evidence="8">
    <location>
        <begin position="20"/>
        <end position="370"/>
    </location>
</feature>
<comment type="similarity">
    <text evidence="2">Belongs to the MiT/TFE family.</text>
</comment>
<dbReference type="CDD" id="cd11397">
    <property type="entry name" value="bHLHzip_MITF_like"/>
    <property type="match status" value="1"/>
</dbReference>
<reference evidence="10 11" key="1">
    <citation type="submission" date="2014-03" db="EMBL/GenBank/DDBJ databases">
        <title>Draft genome of the hookworm Oesophagostomum dentatum.</title>
        <authorList>
            <person name="Mitreva M."/>
        </authorList>
    </citation>
    <scope>NUCLEOTIDE SEQUENCE [LARGE SCALE GENOMIC DNA]</scope>
    <source>
        <strain evidence="10 11">OD-Hann</strain>
    </source>
</reference>
<keyword evidence="11" id="KW-1185">Reference proteome</keyword>
<evidence type="ECO:0000313" key="11">
    <source>
        <dbReference type="Proteomes" id="UP000053660"/>
    </source>
</evidence>
<keyword evidence="5" id="KW-0804">Transcription</keyword>
<dbReference type="EMBL" id="KN549241">
    <property type="protein sequence ID" value="KHJ99139.1"/>
    <property type="molecule type" value="Genomic_DNA"/>
</dbReference>
<dbReference type="PROSITE" id="PS50888">
    <property type="entry name" value="BHLH"/>
    <property type="match status" value="1"/>
</dbReference>
<dbReference type="SMART" id="SM00353">
    <property type="entry name" value="HLH"/>
    <property type="match status" value="1"/>
</dbReference>
<feature type="domain" description="BHLH" evidence="9">
    <location>
        <begin position="86"/>
        <end position="139"/>
    </location>
</feature>
<dbReference type="InterPro" id="IPR011598">
    <property type="entry name" value="bHLH_dom"/>
</dbReference>
<dbReference type="Pfam" id="PF00010">
    <property type="entry name" value="HLH"/>
    <property type="match status" value="1"/>
</dbReference>
<dbReference type="InterPro" id="IPR036638">
    <property type="entry name" value="HLH_DNA-bd_sf"/>
</dbReference>
<dbReference type="AlphaFoldDB" id="A0A0B1TPJ0"/>
<comment type="subcellular location">
    <subcellularLocation>
        <location evidence="1">Nucleus</location>
    </subcellularLocation>
</comment>
<dbReference type="GO" id="GO:0005634">
    <property type="term" value="C:nucleus"/>
    <property type="evidence" value="ECO:0007669"/>
    <property type="project" value="UniProtKB-SubCell"/>
</dbReference>
<gene>
    <name evidence="10" type="ORF">OESDEN_00871</name>
</gene>
<evidence type="ECO:0000256" key="3">
    <source>
        <dbReference type="ARBA" id="ARBA00023015"/>
    </source>
</evidence>
<evidence type="ECO:0000313" key="10">
    <source>
        <dbReference type="EMBL" id="KHJ99139.1"/>
    </source>
</evidence>
<dbReference type="PANTHER" id="PTHR45776:SF2">
    <property type="entry name" value="MIP04163P"/>
    <property type="match status" value="1"/>
</dbReference>
<protein>
    <submittedName>
        <fullName evidence="10">Helix-loop-helix DNA-binding domain protein</fullName>
    </submittedName>
</protein>
<accession>A0A0B1TPJ0</accession>
<evidence type="ECO:0000256" key="6">
    <source>
        <dbReference type="ARBA" id="ARBA00023242"/>
    </source>
</evidence>
<sequence>MKAFSLALTLPIYLLCSNSRLIVTISGSGHSGSPITIGGAALGSNFRQIVSSSAPTSSIDMDAMLMQSAQEGGGGGTGDDYYRDRRKKDIHNMIERRRRYNINDRIKELGLMLPKSSAEDMKLNKGTILKASCDYIRQLQRDRELMLKQQAHQQKLENAAKQYAERIRELEECMARQGVQPPPAHLPPLPRFTSLDRPIKQEMDETASPNHTPCGSLVSFVDLPKTALALISAQVLCSFQSSSGFMSQLSDTTAAMQIASPLGRQPMQAASHSESYFSVGSSSPPDYGTPQNWRDHNMQQPFPDLMMDDMATLQGGNPLLTGDPLISQAGAHPSPHLTGGSQMSPDIQWDQSGFSPEGHNGLHQQHMDFS</sequence>
<dbReference type="SUPFAM" id="SSF47459">
    <property type="entry name" value="HLH, helix-loop-helix DNA-binding domain"/>
    <property type="match status" value="1"/>
</dbReference>
<keyword evidence="6" id="KW-0539">Nucleus</keyword>
<dbReference type="OrthoDB" id="6242697at2759"/>
<evidence type="ECO:0000256" key="1">
    <source>
        <dbReference type="ARBA" id="ARBA00004123"/>
    </source>
</evidence>
<keyword evidence="8" id="KW-0732">Signal</keyword>